<dbReference type="Proteomes" id="UP000256269">
    <property type="component" value="Unassembled WGS sequence"/>
</dbReference>
<reference evidence="5 6" key="1">
    <citation type="submission" date="2018-08" db="EMBL/GenBank/DDBJ databases">
        <title>Genomic Encyclopedia of Archaeal and Bacterial Type Strains, Phase II (KMG-II): from individual species to whole genera.</title>
        <authorList>
            <person name="Goeker M."/>
        </authorList>
    </citation>
    <scope>NUCLEOTIDE SEQUENCE [LARGE SCALE GENOMIC DNA]</scope>
    <source>
        <strain evidence="5 6">DSM 45791</strain>
    </source>
</reference>
<dbReference type="Gene3D" id="1.10.1040.10">
    <property type="entry name" value="N-(1-d-carboxylethyl)-l-norvaline Dehydrogenase, domain 2"/>
    <property type="match status" value="1"/>
</dbReference>
<evidence type="ECO:0000313" key="5">
    <source>
        <dbReference type="EMBL" id="REH36191.1"/>
    </source>
</evidence>
<evidence type="ECO:0000259" key="3">
    <source>
        <dbReference type="Pfam" id="PF03446"/>
    </source>
</evidence>
<evidence type="ECO:0000259" key="4">
    <source>
        <dbReference type="Pfam" id="PF21761"/>
    </source>
</evidence>
<feature type="domain" description="NADPH-dependent reductive aminase-like C-terminal" evidence="4">
    <location>
        <begin position="156"/>
        <end position="280"/>
    </location>
</feature>
<dbReference type="InterPro" id="IPR048666">
    <property type="entry name" value="RedAm-like_C"/>
</dbReference>
<dbReference type="InterPro" id="IPR013328">
    <property type="entry name" value="6PGD_dom2"/>
</dbReference>
<keyword evidence="6" id="KW-1185">Reference proteome</keyword>
<sequence>MTAVTVLGLGPMGTALTRAFVTAGHRTTAWSRTASTPAPDGATRASTAAEAIAAGELTVVCVRGDAAVAAVLDPIGDLTGRVVINLTSGSPTQARSRAEWAGERGADYLAGAIMTPTPSIGTAAALTLYSGPESIYGRWSETLAALGGTARYLGPDPGRAAAFDVSLLDMFWQSVSGIVHGLALARAEGISGADLAPFGRTMAGLLPDMVAGFAAQLDQGEFPGTRSTIASAEAGLAHITETAEGHGIDASGLRAGLDLIRKAMDAGHATDGLARLADVLYPGESRAQTHRM</sequence>
<organism evidence="5 6">
    <name type="scientific">Kutzneria buriramensis</name>
    <dbReference type="NCBI Taxonomy" id="1045776"/>
    <lineage>
        <taxon>Bacteria</taxon>
        <taxon>Bacillati</taxon>
        <taxon>Actinomycetota</taxon>
        <taxon>Actinomycetes</taxon>
        <taxon>Pseudonocardiales</taxon>
        <taxon>Pseudonocardiaceae</taxon>
        <taxon>Kutzneria</taxon>
    </lineage>
</organism>
<proteinExistence type="inferred from homology"/>
<name>A0A3E0H0N5_9PSEU</name>
<dbReference type="InterPro" id="IPR006115">
    <property type="entry name" value="6PGDH_NADP-bd"/>
</dbReference>
<dbReference type="EMBL" id="QUNO01000016">
    <property type="protein sequence ID" value="REH36191.1"/>
    <property type="molecule type" value="Genomic_DNA"/>
</dbReference>
<evidence type="ECO:0000256" key="2">
    <source>
        <dbReference type="ARBA" id="ARBA00023002"/>
    </source>
</evidence>
<dbReference type="RefSeq" id="WP_116179501.1">
    <property type="nucleotide sequence ID" value="NZ_CP144375.1"/>
</dbReference>
<feature type="domain" description="6-phosphogluconate dehydrogenase NADP-binding" evidence="3">
    <location>
        <begin position="4"/>
        <end position="154"/>
    </location>
</feature>
<dbReference type="Pfam" id="PF21761">
    <property type="entry name" value="RedAm-like_C"/>
    <property type="match status" value="1"/>
</dbReference>
<dbReference type="GO" id="GO:0050661">
    <property type="term" value="F:NADP binding"/>
    <property type="evidence" value="ECO:0007669"/>
    <property type="project" value="InterPro"/>
</dbReference>
<dbReference type="GO" id="GO:0016491">
    <property type="term" value="F:oxidoreductase activity"/>
    <property type="evidence" value="ECO:0007669"/>
    <property type="project" value="UniProtKB-KW"/>
</dbReference>
<accession>A0A3E0H0N5</accession>
<dbReference type="PANTHER" id="PTHR43580">
    <property type="entry name" value="OXIDOREDUCTASE GLYR1-RELATED"/>
    <property type="match status" value="1"/>
</dbReference>
<keyword evidence="2" id="KW-0560">Oxidoreductase</keyword>
<gene>
    <name evidence="5" type="ORF">BCF44_11660</name>
</gene>
<comment type="caution">
    <text evidence="5">The sequence shown here is derived from an EMBL/GenBank/DDBJ whole genome shotgun (WGS) entry which is preliminary data.</text>
</comment>
<dbReference type="PIRSF" id="PIRSF000103">
    <property type="entry name" value="HIBADH"/>
    <property type="match status" value="1"/>
</dbReference>
<dbReference type="InterPro" id="IPR036291">
    <property type="entry name" value="NAD(P)-bd_dom_sf"/>
</dbReference>
<dbReference type="PANTHER" id="PTHR43580:SF2">
    <property type="entry name" value="CYTOKINE-LIKE NUCLEAR FACTOR N-PAC"/>
    <property type="match status" value="1"/>
</dbReference>
<dbReference type="InterPro" id="IPR015815">
    <property type="entry name" value="HIBADH-related"/>
</dbReference>
<evidence type="ECO:0000313" key="6">
    <source>
        <dbReference type="Proteomes" id="UP000256269"/>
    </source>
</evidence>
<protein>
    <submittedName>
        <fullName evidence="5">3-hydroxyisobutyrate dehydrogenase-like beta-hydroxyacid dehydrogenase</fullName>
    </submittedName>
</protein>
<evidence type="ECO:0000256" key="1">
    <source>
        <dbReference type="ARBA" id="ARBA00009080"/>
    </source>
</evidence>
<dbReference type="SUPFAM" id="SSF51735">
    <property type="entry name" value="NAD(P)-binding Rossmann-fold domains"/>
    <property type="match status" value="1"/>
</dbReference>
<comment type="similarity">
    <text evidence="1">Belongs to the HIBADH-related family.</text>
</comment>
<dbReference type="Pfam" id="PF03446">
    <property type="entry name" value="NAD_binding_2"/>
    <property type="match status" value="1"/>
</dbReference>
<dbReference type="OrthoDB" id="9135493at2"/>
<dbReference type="Gene3D" id="3.40.50.720">
    <property type="entry name" value="NAD(P)-binding Rossmann-like Domain"/>
    <property type="match status" value="1"/>
</dbReference>
<dbReference type="InterPro" id="IPR051265">
    <property type="entry name" value="HIBADH-related_NP60_sf"/>
</dbReference>
<dbReference type="AlphaFoldDB" id="A0A3E0H0N5"/>